<feature type="region of interest" description="Disordered" evidence="2">
    <location>
        <begin position="1"/>
        <end position="50"/>
    </location>
</feature>
<dbReference type="AlphaFoldDB" id="A0A4Q9M5G9"/>
<sequence>MQPIAPPDAPALALDDIMHTMSPSPAPPSLPPDAPQTTLPAHGFPPIADSLPTPPITDDFMPPPRIPSPEPLDHAELESMRARVQEYASTLTSTNGQDSELAAMVLRLTSHLLLHPSPAQLATQAETIADLTFQRNMLLVERAEDHARFKAERDCWSRSADVLLAKARVAQEPIVKEQEMQRYISRLEDDIKAYRRRLSDTQTRMSSLEGELSRIRPLLTMQATVLRDSDLWRSEAQSDQVTDRLASFGKKLKGKE</sequence>
<keyword evidence="1" id="KW-0175">Coiled coil</keyword>
<feature type="compositionally biased region" description="Pro residues" evidence="2">
    <location>
        <begin position="24"/>
        <end position="34"/>
    </location>
</feature>
<accession>A0A4Q9M5G9</accession>
<dbReference type="EMBL" id="ML143556">
    <property type="protein sequence ID" value="TBU22135.1"/>
    <property type="molecule type" value="Genomic_DNA"/>
</dbReference>
<reference evidence="3" key="1">
    <citation type="submission" date="2019-01" db="EMBL/GenBank/DDBJ databases">
        <title>Draft genome sequences of three monokaryotic isolates of the white-rot basidiomycete fungus Dichomitus squalens.</title>
        <authorList>
            <consortium name="DOE Joint Genome Institute"/>
            <person name="Lopez S.C."/>
            <person name="Andreopoulos B."/>
            <person name="Pangilinan J."/>
            <person name="Lipzen A."/>
            <person name="Riley R."/>
            <person name="Ahrendt S."/>
            <person name="Ng V."/>
            <person name="Barry K."/>
            <person name="Daum C."/>
            <person name="Grigoriev I.V."/>
            <person name="Hilden K.S."/>
            <person name="Makela M.R."/>
            <person name="de Vries R.P."/>
        </authorList>
    </citation>
    <scope>NUCLEOTIDE SEQUENCE [LARGE SCALE GENOMIC DNA]</scope>
    <source>
        <strain evidence="3">OM18370.1</strain>
    </source>
</reference>
<dbReference type="OrthoDB" id="2143914at2759"/>
<organism evidence="3">
    <name type="scientific">Dichomitus squalens</name>
    <dbReference type="NCBI Taxonomy" id="114155"/>
    <lineage>
        <taxon>Eukaryota</taxon>
        <taxon>Fungi</taxon>
        <taxon>Dikarya</taxon>
        <taxon>Basidiomycota</taxon>
        <taxon>Agaricomycotina</taxon>
        <taxon>Agaricomycetes</taxon>
        <taxon>Polyporales</taxon>
        <taxon>Polyporaceae</taxon>
        <taxon>Dichomitus</taxon>
    </lineage>
</organism>
<proteinExistence type="predicted"/>
<evidence type="ECO:0000256" key="2">
    <source>
        <dbReference type="SAM" id="MobiDB-lite"/>
    </source>
</evidence>
<feature type="coiled-coil region" evidence="1">
    <location>
        <begin position="177"/>
        <end position="211"/>
    </location>
</feature>
<dbReference type="Proteomes" id="UP000292957">
    <property type="component" value="Unassembled WGS sequence"/>
</dbReference>
<protein>
    <submittedName>
        <fullName evidence="3">Uncharacterized protein</fullName>
    </submittedName>
</protein>
<evidence type="ECO:0000256" key="1">
    <source>
        <dbReference type="SAM" id="Coils"/>
    </source>
</evidence>
<gene>
    <name evidence="3" type="ORF">BD311DRAFT_733473</name>
</gene>
<name>A0A4Q9M5G9_9APHY</name>
<feature type="non-terminal residue" evidence="3">
    <location>
        <position position="256"/>
    </location>
</feature>
<evidence type="ECO:0000313" key="3">
    <source>
        <dbReference type="EMBL" id="TBU22135.1"/>
    </source>
</evidence>